<evidence type="ECO:0000256" key="2">
    <source>
        <dbReference type="ARBA" id="ARBA00022737"/>
    </source>
</evidence>
<dbReference type="PROSITE" id="PS00101">
    <property type="entry name" value="HEXAPEP_TRANSFERASES"/>
    <property type="match status" value="1"/>
</dbReference>
<dbReference type="InterPro" id="IPR018357">
    <property type="entry name" value="Hexapep_transf_CS"/>
</dbReference>
<reference evidence="3 4" key="1">
    <citation type="submission" date="2020-08" db="EMBL/GenBank/DDBJ databases">
        <title>Genome sequence of Erysipelothrix inopinata DSM 15511T.</title>
        <authorList>
            <person name="Hyun D.-W."/>
            <person name="Bae J.-W."/>
        </authorList>
    </citation>
    <scope>NUCLEOTIDE SEQUENCE [LARGE SCALE GENOMIC DNA]</scope>
    <source>
        <strain evidence="3 4">DSM 15511</strain>
    </source>
</reference>
<protein>
    <submittedName>
        <fullName evidence="3">CatB-related O-acetyltransferase</fullName>
    </submittedName>
</protein>
<keyword evidence="4" id="KW-1185">Reference proteome</keyword>
<gene>
    <name evidence="3" type="ORF">H9L01_09420</name>
</gene>
<dbReference type="Pfam" id="PF00132">
    <property type="entry name" value="Hexapep"/>
    <property type="match status" value="1"/>
</dbReference>
<proteinExistence type="predicted"/>
<dbReference type="GO" id="GO:0016740">
    <property type="term" value="F:transferase activity"/>
    <property type="evidence" value="ECO:0007669"/>
    <property type="project" value="UniProtKB-KW"/>
</dbReference>
<dbReference type="AlphaFoldDB" id="A0A7G9RYA2"/>
<keyword evidence="2" id="KW-0677">Repeat</keyword>
<sequence>MNENYKHWSQPKYLKDIVRNPLIEVGEYSYYSGYYSHKSFEDGCVRFMWGDALSQSLFNPIEQNGWQLDRLIIGNYVAIASGAVILMGGNHNHRTDWISLYPFAETIQESYQTKGNTRIGHDVWIGMDAMILPGITIGDGAIIASGSVVTKDVEPYTLVGGNPAKFIKQRFTDAETLKLLEMKWYCWPRTEIEKALPLISSGDVDALYEYYHKIIK</sequence>
<dbReference type="Gene3D" id="2.160.10.10">
    <property type="entry name" value="Hexapeptide repeat proteins"/>
    <property type="match status" value="1"/>
</dbReference>
<keyword evidence="1 3" id="KW-0808">Transferase</keyword>
<dbReference type="Proteomes" id="UP000515928">
    <property type="component" value="Chromosome"/>
</dbReference>
<dbReference type="PANTHER" id="PTHR43300">
    <property type="entry name" value="ACETYLTRANSFERASE"/>
    <property type="match status" value="1"/>
</dbReference>
<dbReference type="InterPro" id="IPR011004">
    <property type="entry name" value="Trimer_LpxA-like_sf"/>
</dbReference>
<dbReference type="CDD" id="cd03349">
    <property type="entry name" value="LbH_XAT"/>
    <property type="match status" value="1"/>
</dbReference>
<accession>A0A7G9RYA2</accession>
<name>A0A7G9RYA2_9FIRM</name>
<dbReference type="InterPro" id="IPR050179">
    <property type="entry name" value="Trans_hexapeptide_repeat"/>
</dbReference>
<dbReference type="EMBL" id="CP060715">
    <property type="protein sequence ID" value="QNN60577.1"/>
    <property type="molecule type" value="Genomic_DNA"/>
</dbReference>
<dbReference type="RefSeq" id="WP_187533703.1">
    <property type="nucleotide sequence ID" value="NZ_CBCSHU010000016.1"/>
</dbReference>
<dbReference type="InterPro" id="IPR001451">
    <property type="entry name" value="Hexapep"/>
</dbReference>
<dbReference type="PANTHER" id="PTHR43300:SF11">
    <property type="entry name" value="ACETYLTRANSFERASE RV3034C-RELATED"/>
    <property type="match status" value="1"/>
</dbReference>
<dbReference type="KEGG" id="eio:H9L01_09420"/>
<dbReference type="SUPFAM" id="SSF51161">
    <property type="entry name" value="Trimeric LpxA-like enzymes"/>
    <property type="match status" value="1"/>
</dbReference>
<organism evidence="3 4">
    <name type="scientific">Erysipelothrix inopinata</name>
    <dbReference type="NCBI Taxonomy" id="225084"/>
    <lineage>
        <taxon>Bacteria</taxon>
        <taxon>Bacillati</taxon>
        <taxon>Bacillota</taxon>
        <taxon>Erysipelotrichia</taxon>
        <taxon>Erysipelotrichales</taxon>
        <taxon>Erysipelotrichaceae</taxon>
        <taxon>Erysipelothrix</taxon>
    </lineage>
</organism>
<evidence type="ECO:0000256" key="1">
    <source>
        <dbReference type="ARBA" id="ARBA00022679"/>
    </source>
</evidence>
<evidence type="ECO:0000313" key="3">
    <source>
        <dbReference type="EMBL" id="QNN60577.1"/>
    </source>
</evidence>
<evidence type="ECO:0000313" key="4">
    <source>
        <dbReference type="Proteomes" id="UP000515928"/>
    </source>
</evidence>